<feature type="domain" description="MoaB/Mog" evidence="5">
    <location>
        <begin position="175"/>
        <end position="314"/>
    </location>
</feature>
<dbReference type="PATRIC" id="fig|345309.4.peg.13"/>
<evidence type="ECO:0000313" key="6">
    <source>
        <dbReference type="EMBL" id="KJV37257.1"/>
    </source>
</evidence>
<dbReference type="NCBIfam" id="TIGR00177">
    <property type="entry name" value="molyb_syn"/>
    <property type="match status" value="1"/>
</dbReference>
<dbReference type="GO" id="GO:0005829">
    <property type="term" value="C:cytosol"/>
    <property type="evidence" value="ECO:0007669"/>
    <property type="project" value="TreeGrafter"/>
</dbReference>
<dbReference type="AlphaFoldDB" id="A0A0F3L215"/>
<keyword evidence="4" id="KW-0500">Molybdenum</keyword>
<dbReference type="UniPathway" id="UPA00344"/>
<accession>A0A0F3L215</accession>
<dbReference type="SMART" id="SM00852">
    <property type="entry name" value="MoCF_biosynth"/>
    <property type="match status" value="1"/>
</dbReference>
<comment type="function">
    <text evidence="1 4">Catalyzes the insertion of molybdate into adenylated molybdopterin with the concomitant release of AMP.</text>
</comment>
<dbReference type="PANTHER" id="PTHR10192:SF5">
    <property type="entry name" value="GEPHYRIN"/>
    <property type="match status" value="1"/>
</dbReference>
<dbReference type="SUPFAM" id="SSF53218">
    <property type="entry name" value="Molybdenum cofactor biosynthesis proteins"/>
    <property type="match status" value="1"/>
</dbReference>
<protein>
    <recommendedName>
        <fullName evidence="4">Molybdopterin molybdenumtransferase</fullName>
        <ecNumber evidence="4">2.10.1.1</ecNumber>
    </recommendedName>
</protein>
<reference evidence="6 7" key="1">
    <citation type="submission" date="2015-03" db="EMBL/GenBank/DDBJ databases">
        <title>Draft genome sequence of Luteibacter yeojuensis strain SU11.</title>
        <authorList>
            <person name="Sulaiman J."/>
            <person name="Priya K."/>
            <person name="Chan K.-G."/>
        </authorList>
    </citation>
    <scope>NUCLEOTIDE SEQUENCE [LARGE SCALE GENOMIC DNA]</scope>
    <source>
        <strain evidence="6 7">SU11</strain>
    </source>
</reference>
<dbReference type="Gene3D" id="3.90.105.10">
    <property type="entry name" value="Molybdopterin biosynthesis moea protein, domain 2"/>
    <property type="match status" value="1"/>
</dbReference>
<comment type="pathway">
    <text evidence="4">Cofactor biosynthesis; molybdopterin biosynthesis.</text>
</comment>
<comment type="cofactor">
    <cofactor evidence="4">
        <name>Mg(2+)</name>
        <dbReference type="ChEBI" id="CHEBI:18420"/>
    </cofactor>
</comment>
<dbReference type="GO" id="GO:0046872">
    <property type="term" value="F:metal ion binding"/>
    <property type="evidence" value="ECO:0007669"/>
    <property type="project" value="UniProtKB-UniRule"/>
</dbReference>
<keyword evidence="4" id="KW-0808">Transferase</keyword>
<name>A0A0F3L215_9GAMM</name>
<dbReference type="OrthoDB" id="9804758at2"/>
<comment type="catalytic activity">
    <reaction evidence="3">
        <text>adenylyl-molybdopterin + molybdate = Mo-molybdopterin + AMP + H(+)</text>
        <dbReference type="Rhea" id="RHEA:35047"/>
        <dbReference type="ChEBI" id="CHEBI:15378"/>
        <dbReference type="ChEBI" id="CHEBI:36264"/>
        <dbReference type="ChEBI" id="CHEBI:62727"/>
        <dbReference type="ChEBI" id="CHEBI:71302"/>
        <dbReference type="ChEBI" id="CHEBI:456215"/>
        <dbReference type="EC" id="2.10.1.1"/>
    </reaction>
</comment>
<dbReference type="GO" id="GO:0061599">
    <property type="term" value="F:molybdopterin molybdotransferase activity"/>
    <property type="evidence" value="ECO:0007669"/>
    <property type="project" value="UniProtKB-UniRule"/>
</dbReference>
<dbReference type="EMBL" id="JZRB01000001">
    <property type="protein sequence ID" value="KJV37257.1"/>
    <property type="molecule type" value="Genomic_DNA"/>
</dbReference>
<gene>
    <name evidence="6" type="ORF">VI08_00065</name>
</gene>
<dbReference type="SUPFAM" id="SSF63867">
    <property type="entry name" value="MoeA C-terminal domain-like"/>
    <property type="match status" value="1"/>
</dbReference>
<evidence type="ECO:0000259" key="5">
    <source>
        <dbReference type="SMART" id="SM00852"/>
    </source>
</evidence>
<dbReference type="Gene3D" id="3.40.980.10">
    <property type="entry name" value="MoaB/Mog-like domain"/>
    <property type="match status" value="1"/>
</dbReference>
<dbReference type="PANTHER" id="PTHR10192">
    <property type="entry name" value="MOLYBDOPTERIN BIOSYNTHESIS PROTEIN"/>
    <property type="match status" value="1"/>
</dbReference>
<keyword evidence="4" id="KW-0460">Magnesium</keyword>
<evidence type="ECO:0000256" key="4">
    <source>
        <dbReference type="RuleBase" id="RU365090"/>
    </source>
</evidence>
<dbReference type="InterPro" id="IPR036425">
    <property type="entry name" value="MoaB/Mog-like_dom_sf"/>
</dbReference>
<keyword evidence="4" id="KW-0479">Metal-binding</keyword>
<keyword evidence="4" id="KW-0501">Molybdenum cofactor biosynthesis</keyword>
<evidence type="ECO:0000256" key="3">
    <source>
        <dbReference type="ARBA" id="ARBA00047317"/>
    </source>
</evidence>
<evidence type="ECO:0000256" key="1">
    <source>
        <dbReference type="ARBA" id="ARBA00002901"/>
    </source>
</evidence>
<comment type="similarity">
    <text evidence="2 4">Belongs to the MoeA family.</text>
</comment>
<dbReference type="Gene3D" id="2.40.340.10">
    <property type="entry name" value="MoeA, C-terminal, domain IV"/>
    <property type="match status" value="1"/>
</dbReference>
<dbReference type="CDD" id="cd00887">
    <property type="entry name" value="MoeA"/>
    <property type="match status" value="1"/>
</dbReference>
<dbReference type="Proteomes" id="UP000033651">
    <property type="component" value="Unassembled WGS sequence"/>
</dbReference>
<dbReference type="InterPro" id="IPR038987">
    <property type="entry name" value="MoeA-like"/>
</dbReference>
<proteinExistence type="inferred from homology"/>
<comment type="caution">
    <text evidence="6">The sequence shown here is derived from an EMBL/GenBank/DDBJ whole genome shotgun (WGS) entry which is preliminary data.</text>
</comment>
<sequence>MLTYAEALATLLKEAHPLETERVGLSSSLGRILAAYVSSPLSLPSFDNAAMDGFAIRAGAGDIPSGTAFTIAGMQAAGDGTTAYPGADACEIATGARVPDGFDTVVPVERCERMGDIVRLTQAEPRGQNIRRAGGDIATGAPALTAGRRIDAAAIMLLAALGIGDVPVARRPRVVIINTGSELHDSGPLPEGGIHDSNGPFLEAMLASWGVDLLARHRVPDTGDAFAHAVREAMHAGVDLIITTGAVSAGRFDFVPSALAALGARECFHKVAIRPGKPILAARFDGGPLVLGLPGNPIAVAVGHRFFLTPVLRAMAGLAPEKPLRVRLAEGHDVRPGLQHFALGRVEADAEGRQVARVQRNQAAYRIVPFTQANTWLTADGSFGEVVDAWPLDPAAAT</sequence>
<dbReference type="Pfam" id="PF00994">
    <property type="entry name" value="MoCF_biosynth"/>
    <property type="match status" value="1"/>
</dbReference>
<evidence type="ECO:0000256" key="2">
    <source>
        <dbReference type="ARBA" id="ARBA00010763"/>
    </source>
</evidence>
<dbReference type="GO" id="GO:0006777">
    <property type="term" value="P:Mo-molybdopterin cofactor biosynthetic process"/>
    <property type="evidence" value="ECO:0007669"/>
    <property type="project" value="UniProtKB-UniRule"/>
</dbReference>
<dbReference type="SUPFAM" id="SSF63882">
    <property type="entry name" value="MoeA N-terminal region -like"/>
    <property type="match status" value="1"/>
</dbReference>
<organism evidence="6 7">
    <name type="scientific">Luteibacter yeojuensis</name>
    <dbReference type="NCBI Taxonomy" id="345309"/>
    <lineage>
        <taxon>Bacteria</taxon>
        <taxon>Pseudomonadati</taxon>
        <taxon>Pseudomonadota</taxon>
        <taxon>Gammaproteobacteria</taxon>
        <taxon>Lysobacterales</taxon>
        <taxon>Rhodanobacteraceae</taxon>
        <taxon>Luteibacter</taxon>
    </lineage>
</organism>
<dbReference type="Pfam" id="PF03453">
    <property type="entry name" value="MoeA_N"/>
    <property type="match status" value="1"/>
</dbReference>
<dbReference type="Gene3D" id="2.170.190.11">
    <property type="entry name" value="Molybdopterin biosynthesis moea protein, domain 3"/>
    <property type="match status" value="1"/>
</dbReference>
<dbReference type="InterPro" id="IPR001453">
    <property type="entry name" value="MoaB/Mog_dom"/>
</dbReference>
<evidence type="ECO:0000313" key="7">
    <source>
        <dbReference type="Proteomes" id="UP000033651"/>
    </source>
</evidence>
<keyword evidence="7" id="KW-1185">Reference proteome</keyword>
<dbReference type="InterPro" id="IPR036135">
    <property type="entry name" value="MoeA_linker/N_sf"/>
</dbReference>
<dbReference type="RefSeq" id="WP_045827495.1">
    <property type="nucleotide sequence ID" value="NZ_JZRB01000001.1"/>
</dbReference>
<dbReference type="InterPro" id="IPR005110">
    <property type="entry name" value="MoeA_linker/N"/>
</dbReference>
<dbReference type="EC" id="2.10.1.1" evidence="4"/>
<dbReference type="InterPro" id="IPR036688">
    <property type="entry name" value="MoeA_C_domain_IV_sf"/>
</dbReference>